<accession>A0A419V5A2</accession>
<protein>
    <recommendedName>
        <fullName evidence="4">SigmaY antisigma factor component</fullName>
    </recommendedName>
</protein>
<keyword evidence="1" id="KW-0812">Transmembrane</keyword>
<keyword evidence="3" id="KW-1185">Reference proteome</keyword>
<keyword evidence="1" id="KW-1133">Transmembrane helix</keyword>
<feature type="transmembrane region" description="Helical" evidence="1">
    <location>
        <begin position="40"/>
        <end position="59"/>
    </location>
</feature>
<dbReference type="EMBL" id="RAPK01000007">
    <property type="protein sequence ID" value="RKD75140.1"/>
    <property type="molecule type" value="Genomic_DNA"/>
</dbReference>
<comment type="caution">
    <text evidence="2">The sequence shown here is derived from an EMBL/GenBank/DDBJ whole genome shotgun (WGS) entry which is preliminary data.</text>
</comment>
<dbReference type="Proteomes" id="UP000285120">
    <property type="component" value="Unassembled WGS sequence"/>
</dbReference>
<name>A0A419V5A2_9BACL</name>
<evidence type="ECO:0000256" key="1">
    <source>
        <dbReference type="SAM" id="Phobius"/>
    </source>
</evidence>
<gene>
    <name evidence="2" type="ORF">ATL39_0836</name>
</gene>
<feature type="transmembrane region" description="Helical" evidence="1">
    <location>
        <begin position="9"/>
        <end position="28"/>
    </location>
</feature>
<reference evidence="2 3" key="1">
    <citation type="submission" date="2018-09" db="EMBL/GenBank/DDBJ databases">
        <title>Genomic Encyclopedia of Archaeal and Bacterial Type Strains, Phase II (KMG-II): from individual species to whole genera.</title>
        <authorList>
            <person name="Goeker M."/>
        </authorList>
    </citation>
    <scope>NUCLEOTIDE SEQUENCE [LARGE SCALE GENOMIC DNA]</scope>
    <source>
        <strain evidence="2 3">DSM 17008</strain>
    </source>
</reference>
<evidence type="ECO:0000313" key="3">
    <source>
        <dbReference type="Proteomes" id="UP000285120"/>
    </source>
</evidence>
<keyword evidence="1" id="KW-0472">Membrane</keyword>
<dbReference type="RefSeq" id="WP_120192043.1">
    <property type="nucleotide sequence ID" value="NZ_RAPK01000007.1"/>
</dbReference>
<organism evidence="2 3">
    <name type="scientific">Sinobaca qinghaiensis</name>
    <dbReference type="NCBI Taxonomy" id="342944"/>
    <lineage>
        <taxon>Bacteria</taxon>
        <taxon>Bacillati</taxon>
        <taxon>Bacillota</taxon>
        <taxon>Bacilli</taxon>
        <taxon>Bacillales</taxon>
        <taxon>Sporolactobacillaceae</taxon>
        <taxon>Sinobaca</taxon>
    </lineage>
</organism>
<proteinExistence type="predicted"/>
<evidence type="ECO:0000313" key="2">
    <source>
        <dbReference type="EMBL" id="RKD75140.1"/>
    </source>
</evidence>
<dbReference type="AlphaFoldDB" id="A0A419V5A2"/>
<sequence>MNELQEIPIWLYILIFFFLFAQSTFLFIHSRRNGRLRWFWGIWGMLNVPTPLVVYIIYIKYIIPYRERRLTHDD</sequence>
<evidence type="ECO:0008006" key="4">
    <source>
        <dbReference type="Google" id="ProtNLM"/>
    </source>
</evidence>